<keyword evidence="5" id="KW-0813">Transport</keyword>
<dbReference type="GO" id="GO:0055085">
    <property type="term" value="P:transmembrane transport"/>
    <property type="evidence" value="ECO:0007669"/>
    <property type="project" value="InterPro"/>
</dbReference>
<feature type="transmembrane region" description="Helical" evidence="5">
    <location>
        <begin position="84"/>
        <end position="114"/>
    </location>
</feature>
<evidence type="ECO:0000256" key="3">
    <source>
        <dbReference type="ARBA" id="ARBA00022989"/>
    </source>
</evidence>
<dbReference type="CDD" id="cd06261">
    <property type="entry name" value="TM_PBP2"/>
    <property type="match status" value="1"/>
</dbReference>
<keyword evidence="4 5" id="KW-0472">Membrane</keyword>
<dbReference type="GO" id="GO:0005886">
    <property type="term" value="C:plasma membrane"/>
    <property type="evidence" value="ECO:0007669"/>
    <property type="project" value="UniProtKB-SubCell"/>
</dbReference>
<dbReference type="Proteomes" id="UP000019277">
    <property type="component" value="Unassembled WGS sequence"/>
</dbReference>
<evidence type="ECO:0000313" key="9">
    <source>
        <dbReference type="Proteomes" id="UP000019277"/>
    </source>
</evidence>
<keyword evidence="9" id="KW-1185">Reference proteome</keyword>
<dbReference type="InterPro" id="IPR035906">
    <property type="entry name" value="MetI-like_sf"/>
</dbReference>
<feature type="transmembrane region" description="Helical" evidence="5">
    <location>
        <begin position="126"/>
        <end position="146"/>
    </location>
</feature>
<evidence type="ECO:0000256" key="5">
    <source>
        <dbReference type="RuleBase" id="RU363032"/>
    </source>
</evidence>
<feature type="transmembrane region" description="Helical" evidence="5">
    <location>
        <begin position="272"/>
        <end position="296"/>
    </location>
</feature>
<comment type="similarity">
    <text evidence="5">Belongs to the binding-protein-dependent transport system permease family.</text>
</comment>
<sequence length="312" mass="34086">MSHAIEEPAAPAKKGKKALSEGKRAERKLGLMLCAPAALVMVAVTGYPVLYSLWLSLQRYDLRFPDQREFIWFENYATVLGNSYWWTAFGVTALITVVSVVIELVLGMALALIMHRTLVARGLVRTVALIPYGIVTVVAAFSWRYAWTKDTGYLAQLFASDSDLLTQRVPALAIITLAEVWKTVPFMALLLMAGLALVPDDLLKAASMDGATAWQRFTKVMLPVMKPAILVALLFRTLDAFRIFDNIFVLTNGAQQTGSVSMQTYNNLIKGLNLGIGSTMSVLIFIAVAVIAFVFIKVFGTSAPGSDNGGKR</sequence>
<dbReference type="PROSITE" id="PS50928">
    <property type="entry name" value="ABC_TM1"/>
    <property type="match status" value="1"/>
</dbReference>
<gene>
    <name evidence="8" type="ORF">UO65_3474</name>
</gene>
<dbReference type="InterPro" id="IPR000515">
    <property type="entry name" value="MetI-like"/>
</dbReference>
<name>W7ILI0_9PSEU</name>
<dbReference type="PANTHER" id="PTHR43759:SF1">
    <property type="entry name" value="GLUCOSE IMPORT SYSTEM PERMEASE PROTEIN GLCT"/>
    <property type="match status" value="1"/>
</dbReference>
<evidence type="ECO:0000259" key="7">
    <source>
        <dbReference type="PROSITE" id="PS50928"/>
    </source>
</evidence>
<evidence type="ECO:0000256" key="1">
    <source>
        <dbReference type="ARBA" id="ARBA00004141"/>
    </source>
</evidence>
<reference evidence="8 9" key="1">
    <citation type="journal article" date="2014" name="Genome Announc.">
        <title>Draft Genome Sequence of the Antitrypanosomally Active Sponge-Associated Bacterium Actinokineospora sp. Strain EG49.</title>
        <authorList>
            <person name="Harjes J."/>
            <person name="Ryu T."/>
            <person name="Abdelmohsen U.R."/>
            <person name="Moitinho-Silva L."/>
            <person name="Horn H."/>
            <person name="Ravasi T."/>
            <person name="Hentschel U."/>
        </authorList>
    </citation>
    <scope>NUCLEOTIDE SEQUENCE [LARGE SCALE GENOMIC DNA]</scope>
    <source>
        <strain evidence="8 9">EG49</strain>
    </source>
</reference>
<keyword evidence="3 5" id="KW-1133">Transmembrane helix</keyword>
<dbReference type="Pfam" id="PF00528">
    <property type="entry name" value="BPD_transp_1"/>
    <property type="match status" value="1"/>
</dbReference>
<feature type="domain" description="ABC transmembrane type-1" evidence="7">
    <location>
        <begin position="89"/>
        <end position="295"/>
    </location>
</feature>
<dbReference type="Gene3D" id="1.10.3720.10">
    <property type="entry name" value="MetI-like"/>
    <property type="match status" value="1"/>
</dbReference>
<dbReference type="eggNOG" id="COG1175">
    <property type="taxonomic scope" value="Bacteria"/>
</dbReference>
<protein>
    <submittedName>
        <fullName evidence="8">ABC sugar transporter, permease component</fullName>
    </submittedName>
</protein>
<dbReference type="InterPro" id="IPR052730">
    <property type="entry name" value="Sugar_ABC_transporter"/>
</dbReference>
<feature type="transmembrane region" description="Helical" evidence="5">
    <location>
        <begin position="29"/>
        <end position="54"/>
    </location>
</feature>
<evidence type="ECO:0000313" key="8">
    <source>
        <dbReference type="EMBL" id="EWC61208.1"/>
    </source>
</evidence>
<keyword evidence="2 5" id="KW-0812">Transmembrane</keyword>
<evidence type="ECO:0000256" key="4">
    <source>
        <dbReference type="ARBA" id="ARBA00023136"/>
    </source>
</evidence>
<dbReference type="AlphaFoldDB" id="W7ILI0"/>
<dbReference type="PATRIC" id="fig|909613.9.peg.3473"/>
<dbReference type="STRING" id="909613.UO65_3474"/>
<feature type="transmembrane region" description="Helical" evidence="5">
    <location>
        <begin position="171"/>
        <end position="198"/>
    </location>
</feature>
<keyword evidence="8" id="KW-0762">Sugar transport</keyword>
<feature type="region of interest" description="Disordered" evidence="6">
    <location>
        <begin position="1"/>
        <end position="20"/>
    </location>
</feature>
<proteinExistence type="inferred from homology"/>
<evidence type="ECO:0000256" key="2">
    <source>
        <dbReference type="ARBA" id="ARBA00022692"/>
    </source>
</evidence>
<organism evidence="8 9">
    <name type="scientific">Actinokineospora spheciospongiae</name>
    <dbReference type="NCBI Taxonomy" id="909613"/>
    <lineage>
        <taxon>Bacteria</taxon>
        <taxon>Bacillati</taxon>
        <taxon>Actinomycetota</taxon>
        <taxon>Actinomycetes</taxon>
        <taxon>Pseudonocardiales</taxon>
        <taxon>Pseudonocardiaceae</taxon>
        <taxon>Actinokineospora</taxon>
    </lineage>
</organism>
<dbReference type="RefSeq" id="WP_035283644.1">
    <property type="nucleotide sequence ID" value="NZ_AYXG01000123.1"/>
</dbReference>
<accession>W7ILI0</accession>
<dbReference type="SUPFAM" id="SSF161098">
    <property type="entry name" value="MetI-like"/>
    <property type="match status" value="1"/>
</dbReference>
<evidence type="ECO:0000256" key="6">
    <source>
        <dbReference type="SAM" id="MobiDB-lite"/>
    </source>
</evidence>
<dbReference type="EMBL" id="AYXG01000123">
    <property type="protein sequence ID" value="EWC61208.1"/>
    <property type="molecule type" value="Genomic_DNA"/>
</dbReference>
<comment type="caution">
    <text evidence="8">The sequence shown here is derived from an EMBL/GenBank/DDBJ whole genome shotgun (WGS) entry which is preliminary data.</text>
</comment>
<dbReference type="PANTHER" id="PTHR43759">
    <property type="entry name" value="TREHALOSE TRANSPORT SYSTEM PERMEASE PROTEIN SUGA"/>
    <property type="match status" value="1"/>
</dbReference>
<comment type="subcellular location">
    <subcellularLocation>
        <location evidence="5">Cell membrane</location>
        <topology evidence="5">Multi-pass membrane protein</topology>
    </subcellularLocation>
    <subcellularLocation>
        <location evidence="1">Membrane</location>
        <topology evidence="1">Multi-pass membrane protein</topology>
    </subcellularLocation>
</comment>